<protein>
    <submittedName>
        <fullName evidence="1">Uncharacterized protein</fullName>
    </submittedName>
</protein>
<name>A0A0B0PUD2_GOSAR</name>
<dbReference type="Proteomes" id="UP000032142">
    <property type="component" value="Unassembled WGS sequence"/>
</dbReference>
<proteinExistence type="predicted"/>
<dbReference type="EMBL" id="KN439528">
    <property type="protein sequence ID" value="KHG27016.1"/>
    <property type="molecule type" value="Genomic_DNA"/>
</dbReference>
<evidence type="ECO:0000313" key="2">
    <source>
        <dbReference type="Proteomes" id="UP000032142"/>
    </source>
</evidence>
<accession>A0A0B0PUD2</accession>
<dbReference type="AlphaFoldDB" id="A0A0B0PUD2"/>
<organism evidence="1 2">
    <name type="scientific">Gossypium arboreum</name>
    <name type="common">Tree cotton</name>
    <name type="synonym">Gossypium nanking</name>
    <dbReference type="NCBI Taxonomy" id="29729"/>
    <lineage>
        <taxon>Eukaryota</taxon>
        <taxon>Viridiplantae</taxon>
        <taxon>Streptophyta</taxon>
        <taxon>Embryophyta</taxon>
        <taxon>Tracheophyta</taxon>
        <taxon>Spermatophyta</taxon>
        <taxon>Magnoliopsida</taxon>
        <taxon>eudicotyledons</taxon>
        <taxon>Gunneridae</taxon>
        <taxon>Pentapetalae</taxon>
        <taxon>rosids</taxon>
        <taxon>malvids</taxon>
        <taxon>Malvales</taxon>
        <taxon>Malvaceae</taxon>
        <taxon>Malvoideae</taxon>
        <taxon>Gossypium</taxon>
    </lineage>
</organism>
<evidence type="ECO:0000313" key="1">
    <source>
        <dbReference type="EMBL" id="KHG27016.1"/>
    </source>
</evidence>
<reference evidence="2" key="1">
    <citation type="submission" date="2014-09" db="EMBL/GenBank/DDBJ databases">
        <authorList>
            <person name="Mudge J."/>
            <person name="Ramaraj T."/>
            <person name="Lindquist I.E."/>
            <person name="Bharti A.K."/>
            <person name="Sundararajan A."/>
            <person name="Cameron C.T."/>
            <person name="Woodward J.E."/>
            <person name="May G.D."/>
            <person name="Brubaker C."/>
            <person name="Broadhvest J."/>
            <person name="Wilkins T.A."/>
        </authorList>
    </citation>
    <scope>NUCLEOTIDE SEQUENCE</scope>
    <source>
        <strain evidence="2">cv. AKA8401</strain>
    </source>
</reference>
<sequence length="77" mass="8565">MKLCLNEVNLKLYRSRTKEIGLGSGKSKNSRIADLHRSSISDIFGSFLQAQGPSVKLSTLSSTFSTFKSLFSNLWHV</sequence>
<gene>
    <name evidence="1" type="ORF">F383_01585</name>
</gene>
<keyword evidence="2" id="KW-1185">Reference proteome</keyword>